<name>A0A1F4XWM8_9BACT</name>
<gene>
    <name evidence="2" type="ORF">A2949_01585</name>
</gene>
<dbReference type="PANTHER" id="PTHR11895:SF151">
    <property type="entry name" value="GLUTAMYL-TRNA(GLN) AMIDOTRANSFERASE SUBUNIT A"/>
    <property type="match status" value="1"/>
</dbReference>
<dbReference type="Gene3D" id="3.90.1300.10">
    <property type="entry name" value="Amidase signature (AS) domain"/>
    <property type="match status" value="1"/>
</dbReference>
<dbReference type="AlphaFoldDB" id="A0A1F4XWM8"/>
<organism evidence="2 3">
    <name type="scientific">Candidatus Adlerbacteria bacterium RIFCSPLOWO2_01_FULL_54_21b</name>
    <dbReference type="NCBI Taxonomy" id="1797245"/>
    <lineage>
        <taxon>Bacteria</taxon>
        <taxon>Candidatus Adleribacteriota</taxon>
    </lineage>
</organism>
<proteinExistence type="predicted"/>
<sequence>MNRLFIDNSIGELISRVEQGELSVQEMVSAALHNIREGEQYGAFVVYAGDSLPKSFEGAAAKKGLLPYIPLGIKDIYNTTDFPTQMGSPLWKDFTPGNDARAVYNLKRQGALVVGKTVTAEFAVHELDKTLNPHDKTKTPGTSSSGSAVAVALGMVPAATGTQTAGSIVRPASFCGVYACKPSFGTIPRTGMLKTTDSLDSLGFFAVYAEDLRRMFNAMKVSGRNYPLSHAALSETARQQKPASRPWKVAFVRTHTWGGVPQYAKDAMDAFAKKLSAEPGFEVEETEIPASMSQTHETHATIYNKSLSYYFQHEYTKAEQISPIMRQLIEQGKDIDRAAFAAALERQNKMIRDMDAFFADYDAVICLSTSGEAPPRDVPELPDPALMWTLTHLPVISAPTFTSPAGLPFGLQLAARKYNDYLLFQLLEELQTRKLLPKQASYVQ</sequence>
<dbReference type="PANTHER" id="PTHR11895">
    <property type="entry name" value="TRANSAMIDASE"/>
    <property type="match status" value="1"/>
</dbReference>
<reference evidence="2 3" key="1">
    <citation type="journal article" date="2016" name="Nat. Commun.">
        <title>Thousands of microbial genomes shed light on interconnected biogeochemical processes in an aquifer system.</title>
        <authorList>
            <person name="Anantharaman K."/>
            <person name="Brown C.T."/>
            <person name="Hug L.A."/>
            <person name="Sharon I."/>
            <person name="Castelle C.J."/>
            <person name="Probst A.J."/>
            <person name="Thomas B.C."/>
            <person name="Singh A."/>
            <person name="Wilkins M.J."/>
            <person name="Karaoz U."/>
            <person name="Brodie E.L."/>
            <person name="Williams K.H."/>
            <person name="Hubbard S.S."/>
            <person name="Banfield J.F."/>
        </authorList>
    </citation>
    <scope>NUCLEOTIDE SEQUENCE [LARGE SCALE GENOMIC DNA]</scope>
</reference>
<dbReference type="InterPro" id="IPR000120">
    <property type="entry name" value="Amidase"/>
</dbReference>
<dbReference type="Proteomes" id="UP000178585">
    <property type="component" value="Unassembled WGS sequence"/>
</dbReference>
<dbReference type="GO" id="GO:0003824">
    <property type="term" value="F:catalytic activity"/>
    <property type="evidence" value="ECO:0007669"/>
    <property type="project" value="InterPro"/>
</dbReference>
<feature type="domain" description="Amidase" evidence="1">
    <location>
        <begin position="52"/>
        <end position="423"/>
    </location>
</feature>
<evidence type="ECO:0000313" key="2">
    <source>
        <dbReference type="EMBL" id="OGC86105.1"/>
    </source>
</evidence>
<dbReference type="EMBL" id="MEWZ01000031">
    <property type="protein sequence ID" value="OGC86105.1"/>
    <property type="molecule type" value="Genomic_DNA"/>
</dbReference>
<dbReference type="STRING" id="1797245.A2949_01585"/>
<dbReference type="InterPro" id="IPR023631">
    <property type="entry name" value="Amidase_dom"/>
</dbReference>
<evidence type="ECO:0000259" key="1">
    <source>
        <dbReference type="Pfam" id="PF01425"/>
    </source>
</evidence>
<dbReference type="SUPFAM" id="SSF75304">
    <property type="entry name" value="Amidase signature (AS) enzymes"/>
    <property type="match status" value="1"/>
</dbReference>
<accession>A0A1F4XWM8</accession>
<protein>
    <submittedName>
        <fullName evidence="2">Amidase</fullName>
    </submittedName>
</protein>
<evidence type="ECO:0000313" key="3">
    <source>
        <dbReference type="Proteomes" id="UP000178585"/>
    </source>
</evidence>
<comment type="caution">
    <text evidence="2">The sequence shown here is derived from an EMBL/GenBank/DDBJ whole genome shotgun (WGS) entry which is preliminary data.</text>
</comment>
<dbReference type="Pfam" id="PF01425">
    <property type="entry name" value="Amidase"/>
    <property type="match status" value="1"/>
</dbReference>
<dbReference type="InterPro" id="IPR036928">
    <property type="entry name" value="AS_sf"/>
</dbReference>